<keyword evidence="7" id="KW-0067">ATP-binding</keyword>
<dbReference type="FunFam" id="3.40.50.300:FF:000997">
    <property type="entry name" value="Multidrug resistance-associated protein 1"/>
    <property type="match status" value="1"/>
</dbReference>
<feature type="domain" description="ABC transmembrane type-1" evidence="13">
    <location>
        <begin position="88"/>
        <end position="366"/>
    </location>
</feature>
<dbReference type="PROSITE" id="PS50893">
    <property type="entry name" value="ABC_TRANSPORTER_2"/>
    <property type="match status" value="2"/>
</dbReference>
<keyword evidence="5" id="KW-0677">Repeat</keyword>
<feature type="domain" description="ABC transporter" evidence="12">
    <location>
        <begin position="1002"/>
        <end position="1238"/>
    </location>
</feature>
<dbReference type="Pfam" id="PF00664">
    <property type="entry name" value="ABC_membrane"/>
    <property type="match status" value="2"/>
</dbReference>
<comment type="subcellular location">
    <subcellularLocation>
        <location evidence="1">Membrane</location>
        <topology evidence="1">Multi-pass membrane protein</topology>
    </subcellularLocation>
</comment>
<dbReference type="CDD" id="cd03250">
    <property type="entry name" value="ABCC_MRP_domain1"/>
    <property type="match status" value="1"/>
</dbReference>
<dbReference type="InterPro" id="IPR003593">
    <property type="entry name" value="AAA+_ATPase"/>
</dbReference>
<dbReference type="CDD" id="cd18579">
    <property type="entry name" value="ABC_6TM_ABCC_D1"/>
    <property type="match status" value="1"/>
</dbReference>
<dbReference type="Proteomes" id="UP000682733">
    <property type="component" value="Unassembled WGS sequence"/>
</dbReference>
<gene>
    <name evidence="14" type="ORF">OVA965_LOCUS15325</name>
    <name evidence="15" type="ORF">TMI583_LOCUS15334</name>
</gene>
<dbReference type="PANTHER" id="PTHR24223">
    <property type="entry name" value="ATP-BINDING CASSETTE SUB-FAMILY C"/>
    <property type="match status" value="1"/>
</dbReference>
<evidence type="ECO:0000256" key="2">
    <source>
        <dbReference type="ARBA" id="ARBA00009726"/>
    </source>
</evidence>
<dbReference type="InterPro" id="IPR003439">
    <property type="entry name" value="ABC_transporter-like_ATP-bd"/>
</dbReference>
<keyword evidence="3" id="KW-0813">Transport</keyword>
<keyword evidence="11" id="KW-0732">Signal</keyword>
<evidence type="ECO:0000313" key="14">
    <source>
        <dbReference type="EMBL" id="CAF1016838.1"/>
    </source>
</evidence>
<evidence type="ECO:0000256" key="3">
    <source>
        <dbReference type="ARBA" id="ARBA00022448"/>
    </source>
</evidence>
<evidence type="ECO:0000256" key="9">
    <source>
        <dbReference type="ARBA" id="ARBA00023136"/>
    </source>
</evidence>
<dbReference type="InterPro" id="IPR017871">
    <property type="entry name" value="ABC_transporter-like_CS"/>
</dbReference>
<dbReference type="GO" id="GO:0140359">
    <property type="term" value="F:ABC-type transporter activity"/>
    <property type="evidence" value="ECO:0007669"/>
    <property type="project" value="InterPro"/>
</dbReference>
<feature type="domain" description="ABC transmembrane type-1" evidence="13">
    <location>
        <begin position="682"/>
        <end position="963"/>
    </location>
</feature>
<dbReference type="InterPro" id="IPR044746">
    <property type="entry name" value="ABCC_6TM_D1"/>
</dbReference>
<evidence type="ECO:0000256" key="4">
    <source>
        <dbReference type="ARBA" id="ARBA00022692"/>
    </source>
</evidence>
<feature type="domain" description="ABC transporter" evidence="12">
    <location>
        <begin position="409"/>
        <end position="633"/>
    </location>
</feature>
<dbReference type="Gene3D" id="1.20.1560.10">
    <property type="entry name" value="ABC transporter type 1, transmembrane domain"/>
    <property type="match status" value="2"/>
</dbReference>
<dbReference type="CDD" id="cd18580">
    <property type="entry name" value="ABC_6TM_ABCC_D2"/>
    <property type="match status" value="1"/>
</dbReference>
<comment type="caution">
    <text evidence="14">The sequence shown here is derived from an EMBL/GenBank/DDBJ whole genome shotgun (WGS) entry which is preliminary data.</text>
</comment>
<dbReference type="PROSITE" id="PS50929">
    <property type="entry name" value="ABC_TM1F"/>
    <property type="match status" value="2"/>
</dbReference>
<dbReference type="FunFam" id="1.20.1560.10:FF:000013">
    <property type="entry name" value="ABC transporter C family member 2"/>
    <property type="match status" value="1"/>
</dbReference>
<keyword evidence="8 10" id="KW-1133">Transmembrane helix</keyword>
<feature type="chain" id="PRO_5036273397" evidence="11">
    <location>
        <begin position="35"/>
        <end position="1253"/>
    </location>
</feature>
<feature type="transmembrane region" description="Helical" evidence="10">
    <location>
        <begin position="820"/>
        <end position="836"/>
    </location>
</feature>
<dbReference type="FunFam" id="1.20.1560.10:FF:000006">
    <property type="entry name" value="ATP-binding cassette, sub-family C (CFTR/MRP), member 9"/>
    <property type="match status" value="1"/>
</dbReference>
<dbReference type="Proteomes" id="UP000677228">
    <property type="component" value="Unassembled WGS sequence"/>
</dbReference>
<feature type="signal peptide" evidence="11">
    <location>
        <begin position="1"/>
        <end position="34"/>
    </location>
</feature>
<dbReference type="SUPFAM" id="SSF90123">
    <property type="entry name" value="ABC transporter transmembrane region"/>
    <property type="match status" value="2"/>
</dbReference>
<name>A0A8S2DNN2_9BILA</name>
<protein>
    <submittedName>
        <fullName evidence="14">Uncharacterized protein</fullName>
    </submittedName>
</protein>
<dbReference type="AlphaFoldDB" id="A0A8S2DNN2"/>
<evidence type="ECO:0000256" key="7">
    <source>
        <dbReference type="ARBA" id="ARBA00022840"/>
    </source>
</evidence>
<evidence type="ECO:0000256" key="8">
    <source>
        <dbReference type="ARBA" id="ARBA00022989"/>
    </source>
</evidence>
<dbReference type="GO" id="GO:0005524">
    <property type="term" value="F:ATP binding"/>
    <property type="evidence" value="ECO:0007669"/>
    <property type="project" value="UniProtKB-KW"/>
</dbReference>
<dbReference type="Gene3D" id="3.40.50.300">
    <property type="entry name" value="P-loop containing nucleotide triphosphate hydrolases"/>
    <property type="match status" value="2"/>
</dbReference>
<feature type="transmembrane region" description="Helical" evidence="10">
    <location>
        <begin position="321"/>
        <end position="342"/>
    </location>
</feature>
<sequence>MDRQPSRFDWAHSSCFRFLHVLFWSWLNPILSLGYKRELTDEDLDDLSANDKCSVLLRKFSYYCDNNVWSTNTTTWRLIMRAFWKQNVLIIFMLLSYTAVRVAQPLLLRQIVLYISQQPHPPATSFMAYVGYLYAVALFGCSAAQAFIHQQAYFRTTRMGMRVRIALSATIYKRLLSLNTASLQQATTAAQTINLVANDASKFEEFCQYMHYLWEAPLQALVAFGLIWWSIGILPTLFGYGIIVILIPLQLAFGRWFSQYRKTTMICADKRVQAVNELVNGCQIVKMYNWEKPMEQRVRDLRQNELASILRASRLRAINMGLYFSSLPLISLATFGGSWLMGHKLEPVNIFTALTFFGMIRVPVTNYLPVAIERFAEMLAASKRIDAFMRLTKLQQQTPPETQTGTTAICMSNASFSWADATCLSDITMTIQSGTLVGIVGPVGAGKSSLLSAILGEMTLMSGDMKVYGSFSYAAQSPWIFADTIRANILLGKPLDEQRYTNVLQACCLDVDLMAFGEVGDLTMIGEKGVNVSGGQKARIALARALYIDADIYLLDDPLAAVDQSVARRIYDQCIGPNGLLKQKTRLLVTHQTHFLTESAYQKIFLKNGHIETEGHFEQGMDMQSTKSDGEKERETTPPLLLDLVKTTVDNKSIIVNETAAVGAVIWSIWYRLFTSTSFGNFGFCLLIVIMLLGEAMFDVSNRWFSLWSAKSYDEQRSFLQIYVYLGLTLGTLVVALLRAQYYFYLILRGSNSLHNKMLTGILYTSLRFFESNPSGRILNRASKDQQVIDELLPMTLFDALQCLLMTLGSLVVIGIVNPWALLILVPLLPAFWWLRRFYLRSSRQIKRLESVTRSPVYALFSSSLNGGLATIRAFSVQEDFVQLFIDRVDTNTRAFFILIAAVRWFGVRLDLMTSLLSLLTAVLTIALRARIDPSSAALSLMYCINLTMLFQWAVRQSAEAENYMTSAERIYEYGQLVPEEDENNNDLFIQPPDDWPSRGTIQFNKYSMRYRPELEPVLSNIDLRIESREKIGIIGRTGAGKSSLFQAIFRLVERRSVDGQIVIDGFDIGSISLNHLRSRLSVIPQQPILFAGTLRYNLDPFEQFTDEQCLLALESVQLKHLVFDHPAGLHLLVAESGSNFSAGQCQLICVARAILKQSKILMIDEATANVDRTTDSLIQTVIADKFRDRTILTIAHRLNTVAKSDRIVVLHQGMVTDFDIPSNILPKHGLIQQTDDELVRLDHETVDDLVPF</sequence>
<feature type="transmembrane region" description="Helical" evidence="10">
    <location>
        <begin position="719"/>
        <end position="742"/>
    </location>
</feature>
<keyword evidence="9 10" id="KW-0472">Membrane</keyword>
<feature type="transmembrane region" description="Helical" evidence="10">
    <location>
        <begin position="212"/>
        <end position="231"/>
    </location>
</feature>
<evidence type="ECO:0000256" key="11">
    <source>
        <dbReference type="SAM" id="SignalP"/>
    </source>
</evidence>
<dbReference type="EMBL" id="CAJNOK010006866">
    <property type="protein sequence ID" value="CAF1016838.1"/>
    <property type="molecule type" value="Genomic_DNA"/>
</dbReference>
<evidence type="ECO:0000259" key="12">
    <source>
        <dbReference type="PROSITE" id="PS50893"/>
    </source>
</evidence>
<evidence type="ECO:0000259" key="13">
    <source>
        <dbReference type="PROSITE" id="PS50929"/>
    </source>
</evidence>
<dbReference type="GO" id="GO:0016020">
    <property type="term" value="C:membrane"/>
    <property type="evidence" value="ECO:0007669"/>
    <property type="project" value="UniProtKB-SubCell"/>
</dbReference>
<dbReference type="PANTHER" id="PTHR24223:SF456">
    <property type="entry name" value="MULTIDRUG RESISTANCE-ASSOCIATED PROTEIN LETHAL(2)03659"/>
    <property type="match status" value="1"/>
</dbReference>
<dbReference type="InterPro" id="IPR044726">
    <property type="entry name" value="ABCC_6TM_D2"/>
</dbReference>
<feature type="transmembrane region" description="Helical" evidence="10">
    <location>
        <begin position="126"/>
        <end position="148"/>
    </location>
</feature>
<dbReference type="SMART" id="SM00382">
    <property type="entry name" value="AAA"/>
    <property type="match status" value="2"/>
</dbReference>
<dbReference type="Pfam" id="PF00005">
    <property type="entry name" value="ABC_tran"/>
    <property type="match status" value="2"/>
</dbReference>
<evidence type="ECO:0000256" key="10">
    <source>
        <dbReference type="SAM" id="Phobius"/>
    </source>
</evidence>
<dbReference type="InterPro" id="IPR036640">
    <property type="entry name" value="ABC1_TM_sf"/>
</dbReference>
<dbReference type="PROSITE" id="PS00211">
    <property type="entry name" value="ABC_TRANSPORTER_1"/>
    <property type="match status" value="2"/>
</dbReference>
<evidence type="ECO:0000256" key="1">
    <source>
        <dbReference type="ARBA" id="ARBA00004141"/>
    </source>
</evidence>
<dbReference type="GO" id="GO:0016887">
    <property type="term" value="F:ATP hydrolysis activity"/>
    <property type="evidence" value="ECO:0007669"/>
    <property type="project" value="InterPro"/>
</dbReference>
<feature type="transmembrane region" description="Helical" evidence="10">
    <location>
        <begin position="679"/>
        <end position="698"/>
    </location>
</feature>
<dbReference type="InterPro" id="IPR050173">
    <property type="entry name" value="ABC_transporter_C-like"/>
</dbReference>
<evidence type="ECO:0000256" key="5">
    <source>
        <dbReference type="ARBA" id="ARBA00022737"/>
    </source>
</evidence>
<keyword evidence="4 10" id="KW-0812">Transmembrane</keyword>
<dbReference type="SUPFAM" id="SSF52540">
    <property type="entry name" value="P-loop containing nucleoside triphosphate hydrolases"/>
    <property type="match status" value="2"/>
</dbReference>
<evidence type="ECO:0000313" key="16">
    <source>
        <dbReference type="Proteomes" id="UP000677228"/>
    </source>
</evidence>
<feature type="transmembrane region" description="Helical" evidence="10">
    <location>
        <begin position="87"/>
        <end position="106"/>
    </location>
</feature>
<proteinExistence type="inferred from homology"/>
<feature type="transmembrane region" description="Helical" evidence="10">
    <location>
        <begin position="348"/>
        <end position="368"/>
    </location>
</feature>
<dbReference type="FunFam" id="3.40.50.300:FF:000163">
    <property type="entry name" value="Multidrug resistance-associated protein member 4"/>
    <property type="match status" value="1"/>
</dbReference>
<accession>A0A8S2DNN2</accession>
<comment type="similarity">
    <text evidence="2">Belongs to the ABC transporter superfamily. ABCC family. Conjugate transporter (TC 3.A.1.208) subfamily.</text>
</comment>
<dbReference type="InterPro" id="IPR011527">
    <property type="entry name" value="ABC1_TM_dom"/>
</dbReference>
<evidence type="ECO:0000313" key="15">
    <source>
        <dbReference type="EMBL" id="CAF3785972.1"/>
    </source>
</evidence>
<organism evidence="14 16">
    <name type="scientific">Didymodactylos carnosus</name>
    <dbReference type="NCBI Taxonomy" id="1234261"/>
    <lineage>
        <taxon>Eukaryota</taxon>
        <taxon>Metazoa</taxon>
        <taxon>Spiralia</taxon>
        <taxon>Gnathifera</taxon>
        <taxon>Rotifera</taxon>
        <taxon>Eurotatoria</taxon>
        <taxon>Bdelloidea</taxon>
        <taxon>Philodinida</taxon>
        <taxon>Philodinidae</taxon>
        <taxon>Didymodactylos</taxon>
    </lineage>
</organism>
<dbReference type="EMBL" id="CAJOBA010006877">
    <property type="protein sequence ID" value="CAF3785972.1"/>
    <property type="molecule type" value="Genomic_DNA"/>
</dbReference>
<feature type="transmembrane region" description="Helical" evidence="10">
    <location>
        <begin position="237"/>
        <end position="257"/>
    </location>
</feature>
<keyword evidence="6" id="KW-0547">Nucleotide-binding</keyword>
<dbReference type="InterPro" id="IPR027417">
    <property type="entry name" value="P-loop_NTPase"/>
</dbReference>
<evidence type="ECO:0000256" key="6">
    <source>
        <dbReference type="ARBA" id="ARBA00022741"/>
    </source>
</evidence>
<dbReference type="CDD" id="cd03244">
    <property type="entry name" value="ABCC_MRP_domain2"/>
    <property type="match status" value="1"/>
</dbReference>
<reference evidence="14" key="1">
    <citation type="submission" date="2021-02" db="EMBL/GenBank/DDBJ databases">
        <authorList>
            <person name="Nowell W R."/>
        </authorList>
    </citation>
    <scope>NUCLEOTIDE SEQUENCE</scope>
</reference>